<evidence type="ECO:0000313" key="5">
    <source>
        <dbReference type="EMBL" id="CAI9933258.1"/>
    </source>
</evidence>
<dbReference type="GO" id="GO:0005524">
    <property type="term" value="F:ATP binding"/>
    <property type="evidence" value="ECO:0007669"/>
    <property type="project" value="InterPro"/>
</dbReference>
<dbReference type="Proteomes" id="UP001642409">
    <property type="component" value="Unassembled WGS sequence"/>
</dbReference>
<dbReference type="EMBL" id="CATOUU010001047">
    <property type="protein sequence ID" value="CAI9968710.1"/>
    <property type="molecule type" value="Genomic_DNA"/>
</dbReference>
<comment type="caution">
    <text evidence="6">The sequence shown here is derived from an EMBL/GenBank/DDBJ whole genome shotgun (WGS) entry which is preliminary data.</text>
</comment>
<dbReference type="InterPro" id="IPR033690">
    <property type="entry name" value="Adenylat_kinase_CS"/>
</dbReference>
<dbReference type="SUPFAM" id="SSF52540">
    <property type="entry name" value="P-loop containing nucleoside triphosphate hydrolases"/>
    <property type="match status" value="1"/>
</dbReference>
<evidence type="ECO:0000256" key="3">
    <source>
        <dbReference type="ARBA" id="ARBA00022777"/>
    </source>
</evidence>
<evidence type="ECO:0000256" key="4">
    <source>
        <dbReference type="RuleBase" id="RU003330"/>
    </source>
</evidence>
<dbReference type="EMBL" id="CAXDID020000004">
    <property type="protein sequence ID" value="CAL5973585.1"/>
    <property type="molecule type" value="Genomic_DNA"/>
</dbReference>
<gene>
    <name evidence="5" type="ORF">HINF_LOCUS20903</name>
    <name evidence="7" type="ORF">HINF_LOCUS2449</name>
    <name evidence="6" type="ORF">HINF_LOCUS56355</name>
    <name evidence="8" type="ORF">HINF_LOCUS61996</name>
</gene>
<evidence type="ECO:0000313" key="6">
    <source>
        <dbReference type="EMBL" id="CAI9968710.1"/>
    </source>
</evidence>
<dbReference type="GO" id="GO:0006139">
    <property type="term" value="P:nucleobase-containing compound metabolic process"/>
    <property type="evidence" value="ECO:0007669"/>
    <property type="project" value="InterPro"/>
</dbReference>
<comment type="similarity">
    <text evidence="4">Belongs to the adenylate kinase family.</text>
</comment>
<dbReference type="InterPro" id="IPR000850">
    <property type="entry name" value="Adenylat/UMP-CMP_kin"/>
</dbReference>
<dbReference type="CDD" id="cd01428">
    <property type="entry name" value="ADK"/>
    <property type="match status" value="1"/>
</dbReference>
<dbReference type="PROSITE" id="PS00113">
    <property type="entry name" value="ADENYLATE_KINASE"/>
    <property type="match status" value="1"/>
</dbReference>
<dbReference type="EMBL" id="CAXDID020000376">
    <property type="protein sequence ID" value="CAL6084008.1"/>
    <property type="molecule type" value="Genomic_DNA"/>
</dbReference>
<evidence type="ECO:0000313" key="9">
    <source>
        <dbReference type="Proteomes" id="UP001642409"/>
    </source>
</evidence>
<proteinExistence type="inferred from homology"/>
<evidence type="ECO:0000256" key="1">
    <source>
        <dbReference type="ARBA" id="ARBA00022679"/>
    </source>
</evidence>
<keyword evidence="3 4" id="KW-0418">Kinase</keyword>
<reference evidence="7 9" key="2">
    <citation type="submission" date="2024-07" db="EMBL/GenBank/DDBJ databases">
        <authorList>
            <person name="Akdeniz Z."/>
        </authorList>
    </citation>
    <scope>NUCLEOTIDE SEQUENCE [LARGE SCALE GENOMIC DNA]</scope>
</reference>
<dbReference type="PANTHER" id="PTHR23359">
    <property type="entry name" value="NUCLEOTIDE KINASE"/>
    <property type="match status" value="1"/>
</dbReference>
<sequence length="185" mass="20908">MSVVIHITGNPGSGKGTQSELLISRMNFNHFSVGQLMRDEINAGTELGKQLEIINQGKIAPADITMQCVKKHVTNPAYKRVVLDGFPRTVEQCVAYNEIVGPAHVTLIFEVDDKECMRRLLERSKSSGRSDDTEETMKVRFQQYYEKTAPTIEYVKNNMKYVVIDGRGTVEQVWELVKKAVEDVL</sequence>
<dbReference type="Gene3D" id="3.40.50.300">
    <property type="entry name" value="P-loop containing nucleotide triphosphate hydrolases"/>
    <property type="match status" value="1"/>
</dbReference>
<evidence type="ECO:0000313" key="7">
    <source>
        <dbReference type="EMBL" id="CAL5973585.1"/>
    </source>
</evidence>
<reference evidence="6" key="1">
    <citation type="submission" date="2023-06" db="EMBL/GenBank/DDBJ databases">
        <authorList>
            <person name="Kurt Z."/>
        </authorList>
    </citation>
    <scope>NUCLEOTIDE SEQUENCE</scope>
</reference>
<dbReference type="PRINTS" id="PR00094">
    <property type="entry name" value="ADENYLTKNASE"/>
</dbReference>
<evidence type="ECO:0000256" key="2">
    <source>
        <dbReference type="ARBA" id="ARBA00022741"/>
    </source>
</evidence>
<keyword evidence="1 4" id="KW-0808">Transferase</keyword>
<dbReference type="GO" id="GO:0019205">
    <property type="term" value="F:nucleobase-containing compound kinase activity"/>
    <property type="evidence" value="ECO:0007669"/>
    <property type="project" value="InterPro"/>
</dbReference>
<keyword evidence="2" id="KW-0547">Nucleotide-binding</keyword>
<protein>
    <submittedName>
        <fullName evidence="6">Adenylate kinase 3</fullName>
    </submittedName>
    <submittedName>
        <fullName evidence="7">Adenylate_kinase 3</fullName>
    </submittedName>
</protein>
<dbReference type="InterPro" id="IPR027417">
    <property type="entry name" value="P-loop_NTPase"/>
</dbReference>
<dbReference type="EMBL" id="CATOUU010000531">
    <property type="protein sequence ID" value="CAI9933258.1"/>
    <property type="molecule type" value="Genomic_DNA"/>
</dbReference>
<dbReference type="AlphaFoldDB" id="A0AA86URE8"/>
<accession>A0AA86URE8</accession>
<name>A0AA86URE8_9EUKA</name>
<dbReference type="Pfam" id="PF00406">
    <property type="entry name" value="ADK"/>
    <property type="match status" value="1"/>
</dbReference>
<evidence type="ECO:0000313" key="8">
    <source>
        <dbReference type="EMBL" id="CAL6084008.1"/>
    </source>
</evidence>
<dbReference type="HAMAP" id="MF_00235">
    <property type="entry name" value="Adenylate_kinase_Adk"/>
    <property type="match status" value="1"/>
</dbReference>
<organism evidence="6">
    <name type="scientific">Hexamita inflata</name>
    <dbReference type="NCBI Taxonomy" id="28002"/>
    <lineage>
        <taxon>Eukaryota</taxon>
        <taxon>Metamonada</taxon>
        <taxon>Diplomonadida</taxon>
        <taxon>Hexamitidae</taxon>
        <taxon>Hexamitinae</taxon>
        <taxon>Hexamita</taxon>
    </lineage>
</organism>
<keyword evidence="9" id="KW-1185">Reference proteome</keyword>